<accession>A0AC61RJI0</accession>
<dbReference type="EMBL" id="SRYB01000009">
    <property type="protein sequence ID" value="TGY78952.1"/>
    <property type="molecule type" value="Genomic_DNA"/>
</dbReference>
<protein>
    <submittedName>
        <fullName evidence="1">4-oxalocrotonate tautomerase</fullName>
    </submittedName>
</protein>
<reference evidence="1" key="1">
    <citation type="submission" date="2019-04" db="EMBL/GenBank/DDBJ databases">
        <title>Microbes associate with the intestines of laboratory mice.</title>
        <authorList>
            <person name="Navarre W."/>
            <person name="Wong E."/>
            <person name="Huang K."/>
            <person name="Tropini C."/>
            <person name="Ng K."/>
            <person name="Yu B."/>
        </authorList>
    </citation>
    <scope>NUCLEOTIDE SEQUENCE</scope>
    <source>
        <strain evidence="1">NM04_E33</strain>
    </source>
</reference>
<gene>
    <name evidence="1" type="ORF">E5331_07750</name>
</gene>
<proteinExistence type="predicted"/>
<sequence>MPYISIESGQLTNEQKTHLIGRLTTTASEITHISVQFFTVIIKELPDENFGIGGKSIGEIKRNYKGK</sequence>
<dbReference type="Proteomes" id="UP000306319">
    <property type="component" value="Unassembled WGS sequence"/>
</dbReference>
<keyword evidence="2" id="KW-1185">Reference proteome</keyword>
<name>A0AC61RJI0_9BACT</name>
<evidence type="ECO:0000313" key="2">
    <source>
        <dbReference type="Proteomes" id="UP000306319"/>
    </source>
</evidence>
<comment type="caution">
    <text evidence="1">The sequence shown here is derived from an EMBL/GenBank/DDBJ whole genome shotgun (WGS) entry which is preliminary data.</text>
</comment>
<organism evidence="1 2">
    <name type="scientific">Lepagella muris</name>
    <dbReference type="NCBI Taxonomy" id="3032870"/>
    <lineage>
        <taxon>Bacteria</taxon>
        <taxon>Pseudomonadati</taxon>
        <taxon>Bacteroidota</taxon>
        <taxon>Bacteroidia</taxon>
        <taxon>Bacteroidales</taxon>
        <taxon>Muribaculaceae</taxon>
        <taxon>Lepagella</taxon>
    </lineage>
</organism>
<evidence type="ECO:0000313" key="1">
    <source>
        <dbReference type="EMBL" id="TGY78952.1"/>
    </source>
</evidence>